<keyword evidence="1" id="KW-1133">Transmembrane helix</keyword>
<reference evidence="2 3" key="1">
    <citation type="submission" date="2018-10" db="EMBL/GenBank/DDBJ databases">
        <title>Genomic Encyclopedia of Archaeal and Bacterial Type Strains, Phase II (KMG-II): from individual species to whole genera.</title>
        <authorList>
            <person name="Goeker M."/>
        </authorList>
    </citation>
    <scope>NUCLEOTIDE SEQUENCE [LARGE SCALE GENOMIC DNA]</scope>
    <source>
        <strain evidence="2 3">DSM 43383</strain>
    </source>
</reference>
<name>A0A495QJH5_9ACTN</name>
<feature type="transmembrane region" description="Helical" evidence="1">
    <location>
        <begin position="123"/>
        <end position="146"/>
    </location>
</feature>
<dbReference type="AlphaFoldDB" id="A0A495QJH5"/>
<dbReference type="EMBL" id="RBWU01000005">
    <property type="protein sequence ID" value="RKS72312.1"/>
    <property type="molecule type" value="Genomic_DNA"/>
</dbReference>
<evidence type="ECO:0000313" key="3">
    <source>
        <dbReference type="Proteomes" id="UP000274601"/>
    </source>
</evidence>
<proteinExistence type="predicted"/>
<dbReference type="Proteomes" id="UP000274601">
    <property type="component" value="Unassembled WGS sequence"/>
</dbReference>
<organism evidence="2 3">
    <name type="scientific">Actinomadura pelletieri DSM 43383</name>
    <dbReference type="NCBI Taxonomy" id="1120940"/>
    <lineage>
        <taxon>Bacteria</taxon>
        <taxon>Bacillati</taxon>
        <taxon>Actinomycetota</taxon>
        <taxon>Actinomycetes</taxon>
        <taxon>Streptosporangiales</taxon>
        <taxon>Thermomonosporaceae</taxon>
        <taxon>Actinomadura</taxon>
    </lineage>
</organism>
<gene>
    <name evidence="2" type="ORF">BZB76_5133</name>
</gene>
<feature type="transmembrane region" description="Helical" evidence="1">
    <location>
        <begin position="78"/>
        <end position="102"/>
    </location>
</feature>
<accession>A0A495QJH5</accession>
<evidence type="ECO:0000256" key="1">
    <source>
        <dbReference type="SAM" id="Phobius"/>
    </source>
</evidence>
<keyword evidence="1" id="KW-0472">Membrane</keyword>
<keyword evidence="3" id="KW-1185">Reference proteome</keyword>
<comment type="caution">
    <text evidence="2">The sequence shown here is derived from an EMBL/GenBank/DDBJ whole genome shotgun (WGS) entry which is preliminary data.</text>
</comment>
<evidence type="ECO:0008006" key="4">
    <source>
        <dbReference type="Google" id="ProtNLM"/>
    </source>
</evidence>
<sequence>MSGYGGAPPSGWEDPYGGGSQGWDPGGAYGGGAYGGGAYGGGAYGGGAYGGGAYGGGWNPHGYGPPGVPQGSASNGSAIAALVCNAIALSMCCNIFAIPGIVTAGMALGRIHTDPRSARNLTFWSWAIFAASIVIAITVIVIFAILDTAEPDYGSSGGV</sequence>
<dbReference type="RefSeq" id="WP_170180736.1">
    <property type="nucleotide sequence ID" value="NZ_RBWU01000005.1"/>
</dbReference>
<keyword evidence="1" id="KW-0812">Transmembrane</keyword>
<evidence type="ECO:0000313" key="2">
    <source>
        <dbReference type="EMBL" id="RKS72312.1"/>
    </source>
</evidence>
<protein>
    <recommendedName>
        <fullName evidence="4">DUF4190 domain-containing protein</fullName>
    </recommendedName>
</protein>